<keyword evidence="5" id="KW-1185">Reference proteome</keyword>
<accession>A0AA46I5D6</accession>
<dbReference type="Proteomes" id="UP000294678">
    <property type="component" value="Unassembled WGS sequence"/>
</dbReference>
<gene>
    <name evidence="4" type="ORF">EV215_1511</name>
</gene>
<dbReference type="EMBL" id="SOBG01000006">
    <property type="protein sequence ID" value="TDT69169.1"/>
    <property type="molecule type" value="Genomic_DNA"/>
</dbReference>
<feature type="domain" description="STAS" evidence="3">
    <location>
        <begin position="5"/>
        <end position="114"/>
    </location>
</feature>
<dbReference type="InterPro" id="IPR003658">
    <property type="entry name" value="Anti-sigma_ant"/>
</dbReference>
<dbReference type="SUPFAM" id="SSF52091">
    <property type="entry name" value="SpoIIaa-like"/>
    <property type="match status" value="1"/>
</dbReference>
<evidence type="ECO:0000256" key="2">
    <source>
        <dbReference type="RuleBase" id="RU003749"/>
    </source>
</evidence>
<comment type="caution">
    <text evidence="4">The sequence shown here is derived from an EMBL/GenBank/DDBJ whole genome shotgun (WGS) entry which is preliminary data.</text>
</comment>
<dbReference type="RefSeq" id="WP_134113380.1">
    <property type="nucleotide sequence ID" value="NZ_SOBG01000006.1"/>
</dbReference>
<dbReference type="InterPro" id="IPR036513">
    <property type="entry name" value="STAS_dom_sf"/>
</dbReference>
<organism evidence="4 5">
    <name type="scientific">Hypnocyclicus thermotrophus</name>
    <dbReference type="NCBI Taxonomy" id="1627895"/>
    <lineage>
        <taxon>Bacteria</taxon>
        <taxon>Fusobacteriati</taxon>
        <taxon>Fusobacteriota</taxon>
        <taxon>Fusobacteriia</taxon>
        <taxon>Fusobacteriales</taxon>
        <taxon>Fusobacteriaceae</taxon>
        <taxon>Hypnocyclicus</taxon>
    </lineage>
</organism>
<dbReference type="CDD" id="cd07043">
    <property type="entry name" value="STAS_anti-anti-sigma_factors"/>
    <property type="match status" value="1"/>
</dbReference>
<comment type="similarity">
    <text evidence="1 2">Belongs to the anti-sigma-factor antagonist family.</text>
</comment>
<evidence type="ECO:0000313" key="4">
    <source>
        <dbReference type="EMBL" id="TDT69169.1"/>
    </source>
</evidence>
<name>A0AA46I5D6_9FUSO</name>
<evidence type="ECO:0000259" key="3">
    <source>
        <dbReference type="PROSITE" id="PS50801"/>
    </source>
</evidence>
<dbReference type="PANTHER" id="PTHR33495:SF2">
    <property type="entry name" value="ANTI-SIGMA FACTOR ANTAGONIST TM_1081-RELATED"/>
    <property type="match status" value="1"/>
</dbReference>
<reference evidence="4 5" key="1">
    <citation type="submission" date="2019-03" db="EMBL/GenBank/DDBJ databases">
        <title>Genomic Encyclopedia of Type Strains, Phase IV (KMG-IV): sequencing the most valuable type-strain genomes for metagenomic binning, comparative biology and taxonomic classification.</title>
        <authorList>
            <person name="Goeker M."/>
        </authorList>
    </citation>
    <scope>NUCLEOTIDE SEQUENCE [LARGE SCALE GENOMIC DNA]</scope>
    <source>
        <strain evidence="4 5">DSM 100055</strain>
    </source>
</reference>
<dbReference type="PANTHER" id="PTHR33495">
    <property type="entry name" value="ANTI-SIGMA FACTOR ANTAGONIST TM_1081-RELATED-RELATED"/>
    <property type="match status" value="1"/>
</dbReference>
<sequence>MVTNFEILEEKIGDTVILRVKGELDALVAPQLKDKLIKLTENGVKKIIIDFKELVHINSLAMGILRGRLKEIREKDGDLKLVNLNTHISTIFEMVGLDELFDIYNNENEALESF</sequence>
<evidence type="ECO:0000256" key="1">
    <source>
        <dbReference type="ARBA" id="ARBA00009013"/>
    </source>
</evidence>
<dbReference type="Gene3D" id="3.30.750.24">
    <property type="entry name" value="STAS domain"/>
    <property type="match status" value="1"/>
</dbReference>
<dbReference type="Pfam" id="PF01740">
    <property type="entry name" value="STAS"/>
    <property type="match status" value="1"/>
</dbReference>
<dbReference type="NCBIfam" id="TIGR00377">
    <property type="entry name" value="ant_ant_sig"/>
    <property type="match status" value="1"/>
</dbReference>
<evidence type="ECO:0000313" key="5">
    <source>
        <dbReference type="Proteomes" id="UP000294678"/>
    </source>
</evidence>
<dbReference type="InterPro" id="IPR002645">
    <property type="entry name" value="STAS_dom"/>
</dbReference>
<dbReference type="AlphaFoldDB" id="A0AA46I5D6"/>
<proteinExistence type="inferred from homology"/>
<dbReference type="PROSITE" id="PS50801">
    <property type="entry name" value="STAS"/>
    <property type="match status" value="1"/>
</dbReference>
<protein>
    <recommendedName>
        <fullName evidence="2">Anti-sigma factor antagonist</fullName>
    </recommendedName>
</protein>
<dbReference type="GO" id="GO:0043856">
    <property type="term" value="F:anti-sigma factor antagonist activity"/>
    <property type="evidence" value="ECO:0007669"/>
    <property type="project" value="InterPro"/>
</dbReference>